<dbReference type="Proteomes" id="UP000036987">
    <property type="component" value="Unassembled WGS sequence"/>
</dbReference>
<dbReference type="Gene3D" id="1.25.70.10">
    <property type="entry name" value="Transcription termination factor 3, mitochondrial"/>
    <property type="match status" value="1"/>
</dbReference>
<dbReference type="AlphaFoldDB" id="A0A0K9P8H7"/>
<keyword evidence="2" id="KW-0806">Transcription termination</keyword>
<evidence type="ECO:0008006" key="6">
    <source>
        <dbReference type="Google" id="ProtNLM"/>
    </source>
</evidence>
<keyword evidence="5" id="KW-1185">Reference proteome</keyword>
<dbReference type="Pfam" id="PF02536">
    <property type="entry name" value="mTERF"/>
    <property type="match status" value="1"/>
</dbReference>
<evidence type="ECO:0000313" key="5">
    <source>
        <dbReference type="Proteomes" id="UP000036987"/>
    </source>
</evidence>
<organism evidence="4 5">
    <name type="scientific">Zostera marina</name>
    <name type="common">Eelgrass</name>
    <dbReference type="NCBI Taxonomy" id="29655"/>
    <lineage>
        <taxon>Eukaryota</taxon>
        <taxon>Viridiplantae</taxon>
        <taxon>Streptophyta</taxon>
        <taxon>Embryophyta</taxon>
        <taxon>Tracheophyta</taxon>
        <taxon>Spermatophyta</taxon>
        <taxon>Magnoliopsida</taxon>
        <taxon>Liliopsida</taxon>
        <taxon>Zosteraceae</taxon>
        <taxon>Zostera</taxon>
    </lineage>
</organism>
<keyword evidence="2" id="KW-0805">Transcription regulation</keyword>
<evidence type="ECO:0000313" key="4">
    <source>
        <dbReference type="EMBL" id="KMZ65279.1"/>
    </source>
</evidence>
<gene>
    <name evidence="4" type="ORF">ZOSMA_32G00630</name>
</gene>
<evidence type="ECO:0000256" key="1">
    <source>
        <dbReference type="ARBA" id="ARBA00007692"/>
    </source>
</evidence>
<protein>
    <recommendedName>
        <fullName evidence="6">Mitochondrial transcription termination factor family protein</fullName>
    </recommendedName>
</protein>
<evidence type="ECO:0000256" key="3">
    <source>
        <dbReference type="ARBA" id="ARBA00022946"/>
    </source>
</evidence>
<dbReference type="GO" id="GO:0006353">
    <property type="term" value="P:DNA-templated transcription termination"/>
    <property type="evidence" value="ECO:0007669"/>
    <property type="project" value="UniProtKB-KW"/>
</dbReference>
<keyword evidence="3" id="KW-0809">Transit peptide</keyword>
<comment type="caution">
    <text evidence="4">The sequence shown here is derived from an EMBL/GenBank/DDBJ whole genome shotgun (WGS) entry which is preliminary data.</text>
</comment>
<proteinExistence type="inferred from homology"/>
<dbReference type="InterPro" id="IPR038538">
    <property type="entry name" value="MTERF_sf"/>
</dbReference>
<evidence type="ECO:0000256" key="2">
    <source>
        <dbReference type="ARBA" id="ARBA00022472"/>
    </source>
</evidence>
<dbReference type="InterPro" id="IPR003690">
    <property type="entry name" value="MTERF"/>
</dbReference>
<dbReference type="EMBL" id="LFYR01001054">
    <property type="protein sequence ID" value="KMZ65279.1"/>
    <property type="molecule type" value="Genomic_DNA"/>
</dbReference>
<comment type="similarity">
    <text evidence="1">Belongs to the mTERF family.</text>
</comment>
<dbReference type="OrthoDB" id="903715at2759"/>
<reference evidence="5" key="1">
    <citation type="journal article" date="2016" name="Nature">
        <title>The genome of the seagrass Zostera marina reveals angiosperm adaptation to the sea.</title>
        <authorList>
            <person name="Olsen J.L."/>
            <person name="Rouze P."/>
            <person name="Verhelst B."/>
            <person name="Lin Y.-C."/>
            <person name="Bayer T."/>
            <person name="Collen J."/>
            <person name="Dattolo E."/>
            <person name="De Paoli E."/>
            <person name="Dittami S."/>
            <person name="Maumus F."/>
            <person name="Michel G."/>
            <person name="Kersting A."/>
            <person name="Lauritano C."/>
            <person name="Lohaus R."/>
            <person name="Toepel M."/>
            <person name="Tonon T."/>
            <person name="Vanneste K."/>
            <person name="Amirebrahimi M."/>
            <person name="Brakel J."/>
            <person name="Bostroem C."/>
            <person name="Chovatia M."/>
            <person name="Grimwood J."/>
            <person name="Jenkins J.W."/>
            <person name="Jueterbock A."/>
            <person name="Mraz A."/>
            <person name="Stam W.T."/>
            <person name="Tice H."/>
            <person name="Bornberg-Bauer E."/>
            <person name="Green P.J."/>
            <person name="Pearson G.A."/>
            <person name="Procaccini G."/>
            <person name="Duarte C.M."/>
            <person name="Schmutz J."/>
            <person name="Reusch T.B.H."/>
            <person name="Van de Peer Y."/>
        </authorList>
    </citation>
    <scope>NUCLEOTIDE SEQUENCE [LARGE SCALE GENOMIC DNA]</scope>
    <source>
        <strain evidence="5">cv. Finnish</strain>
    </source>
</reference>
<sequence>MPQIVSLARAPMVKHVAFLQGCGFSMKQVKEMVVGCPHLLALNLDIMKKSFKYFHEEMERDLEDLIQRYPGTVPFGHPVRHGTVPDIHYIYIYIYILTYNFPYN</sequence>
<dbReference type="GO" id="GO:0003676">
    <property type="term" value="F:nucleic acid binding"/>
    <property type="evidence" value="ECO:0007669"/>
    <property type="project" value="InterPro"/>
</dbReference>
<accession>A0A0K9P8H7</accession>
<name>A0A0K9P8H7_ZOSMR</name>
<keyword evidence="2" id="KW-0804">Transcription</keyword>